<comment type="caution">
    <text evidence="1">The sequence shown here is derived from an EMBL/GenBank/DDBJ whole genome shotgun (WGS) entry which is preliminary data.</text>
</comment>
<evidence type="ECO:0000313" key="1">
    <source>
        <dbReference type="EMBL" id="MBB4067382.1"/>
    </source>
</evidence>
<dbReference type="Proteomes" id="UP000528286">
    <property type="component" value="Unassembled WGS sequence"/>
</dbReference>
<dbReference type="AlphaFoldDB" id="A0A7W6JBF0"/>
<organism evidence="1 2">
    <name type="scientific">Gellertiella hungarica</name>
    <dbReference type="NCBI Taxonomy" id="1572859"/>
    <lineage>
        <taxon>Bacteria</taxon>
        <taxon>Pseudomonadati</taxon>
        <taxon>Pseudomonadota</taxon>
        <taxon>Alphaproteobacteria</taxon>
        <taxon>Hyphomicrobiales</taxon>
        <taxon>Rhizobiaceae</taxon>
        <taxon>Gellertiella</taxon>
    </lineage>
</organism>
<sequence length="87" mass="9881">MAIDRRAEAYAEQHYPIFLSRYIAAAKAGRADIIPEPIRDPITAYATGRTPRSNVNPGKWMKEALYEYRVRNGRDFPLPPEMDSAGK</sequence>
<reference evidence="1 2" key="1">
    <citation type="submission" date="2020-08" db="EMBL/GenBank/DDBJ databases">
        <title>Genomic Encyclopedia of Type Strains, Phase IV (KMG-IV): sequencing the most valuable type-strain genomes for metagenomic binning, comparative biology and taxonomic classification.</title>
        <authorList>
            <person name="Goeker M."/>
        </authorList>
    </citation>
    <scope>NUCLEOTIDE SEQUENCE [LARGE SCALE GENOMIC DNA]</scope>
    <source>
        <strain evidence="1 2">DSM 29853</strain>
    </source>
</reference>
<protein>
    <submittedName>
        <fullName evidence="1">Uncharacterized protein</fullName>
    </submittedName>
</protein>
<evidence type="ECO:0000313" key="2">
    <source>
        <dbReference type="Proteomes" id="UP000528286"/>
    </source>
</evidence>
<dbReference type="EMBL" id="JACIEZ010000022">
    <property type="protein sequence ID" value="MBB4067382.1"/>
    <property type="molecule type" value="Genomic_DNA"/>
</dbReference>
<accession>A0A7W6JBF0</accession>
<gene>
    <name evidence="1" type="ORF">GGR23_004615</name>
</gene>
<name>A0A7W6JBF0_9HYPH</name>
<feature type="non-terminal residue" evidence="1">
    <location>
        <position position="87"/>
    </location>
</feature>
<keyword evidence="2" id="KW-1185">Reference proteome</keyword>
<dbReference type="RefSeq" id="WP_183368569.1">
    <property type="nucleotide sequence ID" value="NZ_JACIEZ010000022.1"/>
</dbReference>
<proteinExistence type="predicted"/>